<comment type="similarity">
    <text evidence="5">Belongs to the TIFA family.</text>
</comment>
<evidence type="ECO:0000256" key="5">
    <source>
        <dbReference type="ARBA" id="ARBA00038199"/>
    </source>
</evidence>
<evidence type="ECO:0000259" key="7">
    <source>
        <dbReference type="Pfam" id="PF00498"/>
    </source>
</evidence>
<accession>A0AAD1W9F7</accession>
<organism evidence="8 9">
    <name type="scientific">Pelobates cultripes</name>
    <name type="common">Western spadefoot toad</name>
    <dbReference type="NCBI Taxonomy" id="61616"/>
    <lineage>
        <taxon>Eukaryota</taxon>
        <taxon>Metazoa</taxon>
        <taxon>Chordata</taxon>
        <taxon>Craniata</taxon>
        <taxon>Vertebrata</taxon>
        <taxon>Euteleostomi</taxon>
        <taxon>Amphibia</taxon>
        <taxon>Batrachia</taxon>
        <taxon>Anura</taxon>
        <taxon>Pelobatoidea</taxon>
        <taxon>Pelobatidae</taxon>
        <taxon>Pelobates</taxon>
    </lineage>
</organism>
<proteinExistence type="inferred from homology"/>
<evidence type="ECO:0000256" key="4">
    <source>
        <dbReference type="ARBA" id="ARBA00022859"/>
    </source>
</evidence>
<dbReference type="Proteomes" id="UP001295444">
    <property type="component" value="Chromosome 06"/>
</dbReference>
<dbReference type="PANTHER" id="PTHR31266:SF2">
    <property type="entry name" value="TRAF-INTERACTING PROTEIN WITH FHA DOMAIN-CONTAINING PROTEIN A"/>
    <property type="match status" value="1"/>
</dbReference>
<dbReference type="Pfam" id="PF00498">
    <property type="entry name" value="FHA"/>
    <property type="match status" value="1"/>
</dbReference>
<dbReference type="InterPro" id="IPR000253">
    <property type="entry name" value="FHA_dom"/>
</dbReference>
<gene>
    <name evidence="8" type="ORF">PECUL_23A044501</name>
</gene>
<sequence length="190" mass="21528">MANNSSNVETEQTTTCLHLTFYHPQNHRQNIFGAIPLRTPQEIKAEATVAFGRDVNTCKYVFLCNRASRIQFVIQFFKPLHHGGPAFEIKNVSKKAKLYVDHLELNYLNKVDLPAKCIIQFGDFQMLLEKEEGESEDVFEISCDVSRTPLVQETQERLMVSIPENGILNGSAPPTILKCSIAEETDENQL</sequence>
<dbReference type="InterPro" id="IPR008984">
    <property type="entry name" value="SMAD_FHA_dom_sf"/>
</dbReference>
<dbReference type="GO" id="GO:0043123">
    <property type="term" value="P:positive regulation of canonical NF-kappaB signal transduction"/>
    <property type="evidence" value="ECO:0007669"/>
    <property type="project" value="InterPro"/>
</dbReference>
<dbReference type="GO" id="GO:0005737">
    <property type="term" value="C:cytoplasm"/>
    <property type="evidence" value="ECO:0007669"/>
    <property type="project" value="UniProtKB-SubCell"/>
</dbReference>
<comment type="subcellular location">
    <subcellularLocation>
        <location evidence="1">Cytoplasm</location>
    </subcellularLocation>
</comment>
<protein>
    <recommendedName>
        <fullName evidence="6">TRAF-interacting protein with FHA domain-containing protein A</fullName>
    </recommendedName>
</protein>
<evidence type="ECO:0000256" key="3">
    <source>
        <dbReference type="ARBA" id="ARBA00022588"/>
    </source>
</evidence>
<evidence type="ECO:0000256" key="6">
    <source>
        <dbReference type="ARBA" id="ARBA00040160"/>
    </source>
</evidence>
<keyword evidence="3" id="KW-0399">Innate immunity</keyword>
<keyword evidence="9" id="KW-1185">Reference proteome</keyword>
<keyword evidence="4" id="KW-0391">Immunity</keyword>
<feature type="domain" description="FHA" evidence="7">
    <location>
        <begin position="50"/>
        <end position="122"/>
    </location>
</feature>
<dbReference type="PANTHER" id="PTHR31266">
    <property type="entry name" value="TRAF-INTERACTING PROTEIN WITH FHA DOMAIN-CONTAINING PROTEIN A FAMILY MEMBER"/>
    <property type="match status" value="1"/>
</dbReference>
<evidence type="ECO:0000256" key="2">
    <source>
        <dbReference type="ARBA" id="ARBA00022490"/>
    </source>
</evidence>
<dbReference type="AlphaFoldDB" id="A0AAD1W9F7"/>
<evidence type="ECO:0000256" key="1">
    <source>
        <dbReference type="ARBA" id="ARBA00004496"/>
    </source>
</evidence>
<dbReference type="InterPro" id="IPR033621">
    <property type="entry name" value="TIFA"/>
</dbReference>
<dbReference type="EMBL" id="OW240917">
    <property type="protein sequence ID" value="CAH2300751.1"/>
    <property type="molecule type" value="Genomic_DNA"/>
</dbReference>
<evidence type="ECO:0000313" key="8">
    <source>
        <dbReference type="EMBL" id="CAH2300751.1"/>
    </source>
</evidence>
<dbReference type="SUPFAM" id="SSF49879">
    <property type="entry name" value="SMAD/FHA domain"/>
    <property type="match status" value="1"/>
</dbReference>
<reference evidence="8" key="1">
    <citation type="submission" date="2022-03" db="EMBL/GenBank/DDBJ databases">
        <authorList>
            <person name="Alioto T."/>
            <person name="Alioto T."/>
            <person name="Gomez Garrido J."/>
        </authorList>
    </citation>
    <scope>NUCLEOTIDE SEQUENCE</scope>
</reference>
<evidence type="ECO:0000313" key="9">
    <source>
        <dbReference type="Proteomes" id="UP001295444"/>
    </source>
</evidence>
<dbReference type="GO" id="GO:0045087">
    <property type="term" value="P:innate immune response"/>
    <property type="evidence" value="ECO:0007669"/>
    <property type="project" value="UniProtKB-KW"/>
</dbReference>
<keyword evidence="2" id="KW-0963">Cytoplasm</keyword>
<name>A0AAD1W9F7_PELCU</name>